<evidence type="ECO:0000313" key="1">
    <source>
        <dbReference type="EMBL" id="KAJ7019205.1"/>
    </source>
</evidence>
<dbReference type="Proteomes" id="UP001218188">
    <property type="component" value="Unassembled WGS sequence"/>
</dbReference>
<gene>
    <name evidence="1" type="ORF">C8F04DRAFT_351160</name>
</gene>
<proteinExistence type="predicted"/>
<dbReference type="AlphaFoldDB" id="A0AAD6WNI8"/>
<reference evidence="1" key="1">
    <citation type="submission" date="2023-03" db="EMBL/GenBank/DDBJ databases">
        <title>Massive genome expansion in bonnet fungi (Mycena s.s.) driven by repeated elements and novel gene families across ecological guilds.</title>
        <authorList>
            <consortium name="Lawrence Berkeley National Laboratory"/>
            <person name="Harder C.B."/>
            <person name="Miyauchi S."/>
            <person name="Viragh M."/>
            <person name="Kuo A."/>
            <person name="Thoen E."/>
            <person name="Andreopoulos B."/>
            <person name="Lu D."/>
            <person name="Skrede I."/>
            <person name="Drula E."/>
            <person name="Henrissat B."/>
            <person name="Morin E."/>
            <person name="Kohler A."/>
            <person name="Barry K."/>
            <person name="LaButti K."/>
            <person name="Morin E."/>
            <person name="Salamov A."/>
            <person name="Lipzen A."/>
            <person name="Mereny Z."/>
            <person name="Hegedus B."/>
            <person name="Baldrian P."/>
            <person name="Stursova M."/>
            <person name="Weitz H."/>
            <person name="Taylor A."/>
            <person name="Grigoriev I.V."/>
            <person name="Nagy L.G."/>
            <person name="Martin F."/>
            <person name="Kauserud H."/>
        </authorList>
    </citation>
    <scope>NUCLEOTIDE SEQUENCE</scope>
    <source>
        <strain evidence="1">CBHHK200</strain>
    </source>
</reference>
<organism evidence="1 2">
    <name type="scientific">Mycena alexandri</name>
    <dbReference type="NCBI Taxonomy" id="1745969"/>
    <lineage>
        <taxon>Eukaryota</taxon>
        <taxon>Fungi</taxon>
        <taxon>Dikarya</taxon>
        <taxon>Basidiomycota</taxon>
        <taxon>Agaricomycotina</taxon>
        <taxon>Agaricomycetes</taxon>
        <taxon>Agaricomycetidae</taxon>
        <taxon>Agaricales</taxon>
        <taxon>Marasmiineae</taxon>
        <taxon>Mycenaceae</taxon>
        <taxon>Mycena</taxon>
    </lineage>
</organism>
<name>A0AAD6WNI8_9AGAR</name>
<dbReference type="CDD" id="cd21037">
    <property type="entry name" value="MLKL_NTD"/>
    <property type="match status" value="1"/>
</dbReference>
<accession>A0AAD6WNI8</accession>
<sequence length="483" mass="53582">MDPITATTTIITLATFIKDLVEVGQSIKRSTEKVRENRRRIRELATDVLRTLGDLADLIRGEEDTFTAAPALLSALGNLKEEMIHVLSICRKISPVERNVGFRAVGSQIKIWMKRDDLEEKIGCLKEHVNKCYLQFTAFSAAQIEQRTARIEGSSLHAVKNTLRVEQTLIVNNVENQVKLRRLEGMMARVLLETQFGQNAMNQAMKKISADPTHKSLESQYLSTQTIRLIDSLQQLQAVGRLNIATSFWDPISPLQLTFMKSTSPLHILHWTLETVLQISGDQPTTQVQLMTNTLNNLGAYLVASGMVSEGITWALMKIDMLRQFARGHCSAGTLARLVATLAEVSIGYRYQLQYELALRASQQALDLCLCLSEHPPDSDHRTLLLDTLVTHGLTLLQSGQKEDLPSIAENAVALARPLLQQIIQSAVGLSSLTQEDEYTVVTGGQARYILREVLSSSGRTLESYEISKDTAFRGPVGTGGDL</sequence>
<dbReference type="InterPro" id="IPR059179">
    <property type="entry name" value="MLKL-like_MCAfunc"/>
</dbReference>
<evidence type="ECO:0008006" key="3">
    <source>
        <dbReference type="Google" id="ProtNLM"/>
    </source>
</evidence>
<protein>
    <recommendedName>
        <fullName evidence="3">Fungal N-terminal domain-containing protein</fullName>
    </recommendedName>
</protein>
<keyword evidence="2" id="KW-1185">Reference proteome</keyword>
<comment type="caution">
    <text evidence="1">The sequence shown here is derived from an EMBL/GenBank/DDBJ whole genome shotgun (WGS) entry which is preliminary data.</text>
</comment>
<evidence type="ECO:0000313" key="2">
    <source>
        <dbReference type="Proteomes" id="UP001218188"/>
    </source>
</evidence>
<dbReference type="EMBL" id="JARJCM010000302">
    <property type="protein sequence ID" value="KAJ7019205.1"/>
    <property type="molecule type" value="Genomic_DNA"/>
</dbReference>